<feature type="compositionally biased region" description="Pro residues" evidence="8">
    <location>
        <begin position="722"/>
        <end position="731"/>
    </location>
</feature>
<proteinExistence type="inferred from homology"/>
<evidence type="ECO:0000256" key="5">
    <source>
        <dbReference type="ARBA" id="ARBA00023069"/>
    </source>
</evidence>
<dbReference type="AlphaFoldDB" id="A0A8J5ZTM7"/>
<feature type="compositionally biased region" description="Acidic residues" evidence="8">
    <location>
        <begin position="743"/>
        <end position="761"/>
    </location>
</feature>
<feature type="region of interest" description="Disordered" evidence="8">
    <location>
        <begin position="222"/>
        <end position="281"/>
    </location>
</feature>
<feature type="compositionally biased region" description="Gly residues" evidence="8">
    <location>
        <begin position="338"/>
        <end position="354"/>
    </location>
</feature>
<evidence type="ECO:0000313" key="9">
    <source>
        <dbReference type="EMBL" id="KAG8506447.1"/>
    </source>
</evidence>
<evidence type="ECO:0000256" key="8">
    <source>
        <dbReference type="SAM" id="MobiDB-lite"/>
    </source>
</evidence>
<feature type="region of interest" description="Disordered" evidence="8">
    <location>
        <begin position="42"/>
        <end position="133"/>
    </location>
</feature>
<dbReference type="InterPro" id="IPR019366">
    <property type="entry name" value="Clusterin-associated_protein-1"/>
</dbReference>
<reference evidence="9" key="1">
    <citation type="journal article" date="2021" name="Evol. Appl.">
        <title>The genome of the Pyrenean desman and the effects of bottlenecks and inbreeding on the genomic landscape of an endangered species.</title>
        <authorList>
            <person name="Escoda L."/>
            <person name="Castresana J."/>
        </authorList>
    </citation>
    <scope>NUCLEOTIDE SEQUENCE</scope>
    <source>
        <strain evidence="9">IBE-C5619</strain>
    </source>
</reference>
<dbReference type="GO" id="GO:0060271">
    <property type="term" value="P:cilium assembly"/>
    <property type="evidence" value="ECO:0007669"/>
    <property type="project" value="TreeGrafter"/>
</dbReference>
<feature type="compositionally biased region" description="Basic residues" evidence="8">
    <location>
        <begin position="118"/>
        <end position="131"/>
    </location>
</feature>
<feature type="region of interest" description="Disordered" evidence="8">
    <location>
        <begin position="145"/>
        <end position="206"/>
    </location>
</feature>
<gene>
    <name evidence="9" type="ORF">J0S82_010364</name>
</gene>
<evidence type="ECO:0000256" key="2">
    <source>
        <dbReference type="ARBA" id="ARBA00008340"/>
    </source>
</evidence>
<keyword evidence="5" id="KW-0969">Cilium</keyword>
<dbReference type="Proteomes" id="UP000700334">
    <property type="component" value="Unassembled WGS sequence"/>
</dbReference>
<dbReference type="EMBL" id="JAGFMF010012160">
    <property type="protein sequence ID" value="KAG8506447.1"/>
    <property type="molecule type" value="Genomic_DNA"/>
</dbReference>
<feature type="compositionally biased region" description="Pro residues" evidence="8">
    <location>
        <begin position="243"/>
        <end position="261"/>
    </location>
</feature>
<dbReference type="PANTHER" id="PTHR21547">
    <property type="entry name" value="CLUSTERIN ASSOCIATED PROTEIN 1"/>
    <property type="match status" value="1"/>
</dbReference>
<feature type="region of interest" description="Disordered" evidence="8">
    <location>
        <begin position="713"/>
        <end position="801"/>
    </location>
</feature>
<keyword evidence="10" id="KW-1185">Reference proteome</keyword>
<evidence type="ECO:0000256" key="6">
    <source>
        <dbReference type="ARBA" id="ARBA00023273"/>
    </source>
</evidence>
<feature type="compositionally biased region" description="Low complexity" evidence="8">
    <location>
        <begin position="304"/>
        <end position="325"/>
    </location>
</feature>
<evidence type="ECO:0000313" key="10">
    <source>
        <dbReference type="Proteomes" id="UP000700334"/>
    </source>
</evidence>
<protein>
    <submittedName>
        <fullName evidence="9">Clusterin-associated protein 1</fullName>
    </submittedName>
</protein>
<evidence type="ECO:0000256" key="1">
    <source>
        <dbReference type="ARBA" id="ARBA00004138"/>
    </source>
</evidence>
<organism evidence="9 10">
    <name type="scientific">Galemys pyrenaicus</name>
    <name type="common">Iberian desman</name>
    <name type="synonym">Pyrenean desman</name>
    <dbReference type="NCBI Taxonomy" id="202257"/>
    <lineage>
        <taxon>Eukaryota</taxon>
        <taxon>Metazoa</taxon>
        <taxon>Chordata</taxon>
        <taxon>Craniata</taxon>
        <taxon>Vertebrata</taxon>
        <taxon>Euteleostomi</taxon>
        <taxon>Mammalia</taxon>
        <taxon>Eutheria</taxon>
        <taxon>Laurasiatheria</taxon>
        <taxon>Eulipotyphla</taxon>
        <taxon>Talpidae</taxon>
        <taxon>Galemys</taxon>
    </lineage>
</organism>
<comment type="subcellular location">
    <subcellularLocation>
        <location evidence="1">Cell projection</location>
        <location evidence="1">Cilium</location>
    </subcellularLocation>
</comment>
<name>A0A8J5ZTM7_GALPY</name>
<feature type="coiled-coil region" evidence="7">
    <location>
        <begin position="617"/>
        <end position="711"/>
    </location>
</feature>
<dbReference type="GO" id="GO:0030992">
    <property type="term" value="C:intraciliary transport particle B"/>
    <property type="evidence" value="ECO:0007669"/>
    <property type="project" value="TreeGrafter"/>
</dbReference>
<feature type="compositionally biased region" description="Low complexity" evidence="8">
    <location>
        <begin position="169"/>
        <end position="178"/>
    </location>
</feature>
<feature type="compositionally biased region" description="Low complexity" evidence="8">
    <location>
        <begin position="263"/>
        <end position="274"/>
    </location>
</feature>
<dbReference type="GO" id="GO:0005815">
    <property type="term" value="C:microtubule organizing center"/>
    <property type="evidence" value="ECO:0007669"/>
    <property type="project" value="TreeGrafter"/>
</dbReference>
<dbReference type="OrthoDB" id="438545at2759"/>
<comment type="similarity">
    <text evidence="2">Belongs to the CLUAP1 family.</text>
</comment>
<dbReference type="PANTHER" id="PTHR21547:SF0">
    <property type="entry name" value="CLUSTERIN-ASSOCIATED PROTEIN 1"/>
    <property type="match status" value="1"/>
</dbReference>
<evidence type="ECO:0000256" key="3">
    <source>
        <dbReference type="ARBA" id="ARBA00022794"/>
    </source>
</evidence>
<sequence>MPTLECCSTAGVHHHSGGRVEIPDQPLPYSRARLSQLLCSIGEGRGQPRDPHPPRRPAVATPAGRRTRSTRFAPAPPRRKRPRLLGQPPAHPDPEGLPAGGGGGAGTHARPAPSCSKGRLRREHAGHRPGRSRLTLYIFPGELNTEQPTRSSVWGARHRVSQRLASQTPVARRPSASPREPRPLRRPPPAHARWPASSPKPVWPQPGAVAGRALVLRALPRRPGRAGAGGGDAARASERHVFPRPPQRPPPILRGPGPRPSPRARAAPSRAPRLGDPAAPPAGFGVRAGLWRPLTRGPLASRPGRLSDAAGGARARSSSRCCARARAGREPGRRGSAGRAGLGGRGRGRGGSRAGSGRARGGERGGRCPVLWKAALASRLRSAPVGVNVQKARHSLHLRCAGRVPKNLPGVKVLDFTEMMRALGYPRHISMENFRTPNFGLVSEVLLWLVKRYEPQTDIPSDVESEQDRVFFIKAIAQFMATKAHIKLNTKKLYQADGYAVKELLKITSVLYNAMKTKGLEGSRIGEEDVSKFKFDLGSKIADLKAARQLASEITSKGATLYDLLGKEVELRELRTEAIARPLEINETEKVMRVAIKDILAQVQKTKDLLNNVASDEANLEAKIEKRKSELERNRKRLQTLQSVRPAFMDEYEKVEEELQKQYDVYLERFRNLTYLEQQLEDHRRLEQERFEEAENTLRLMQNKLKEEEKRLLKSGGERRPPPPPRPPPLPSAHLLTSCAEPGTEDSDVDIQEGDESDSELEERRPAKPRTAMEALLQGSCALPAWPPRWTPPARGLSGSP</sequence>
<feature type="region of interest" description="Disordered" evidence="8">
    <location>
        <begin position="1"/>
        <end position="26"/>
    </location>
</feature>
<comment type="caution">
    <text evidence="9">The sequence shown here is derived from an EMBL/GenBank/DDBJ whole genome shotgun (WGS) entry which is preliminary data.</text>
</comment>
<dbReference type="GO" id="GO:0005929">
    <property type="term" value="C:cilium"/>
    <property type="evidence" value="ECO:0007669"/>
    <property type="project" value="UniProtKB-SubCell"/>
</dbReference>
<keyword evidence="6" id="KW-0966">Cell projection</keyword>
<evidence type="ECO:0000256" key="4">
    <source>
        <dbReference type="ARBA" id="ARBA00023054"/>
    </source>
</evidence>
<evidence type="ECO:0000256" key="7">
    <source>
        <dbReference type="SAM" id="Coils"/>
    </source>
</evidence>
<accession>A0A8J5ZTM7</accession>
<feature type="region of interest" description="Disordered" evidence="8">
    <location>
        <begin position="295"/>
        <end position="365"/>
    </location>
</feature>
<keyword evidence="4 7" id="KW-0175">Coiled coil</keyword>
<dbReference type="Pfam" id="PF10234">
    <property type="entry name" value="Cluap1"/>
    <property type="match status" value="1"/>
</dbReference>
<keyword evidence="3" id="KW-0970">Cilium biogenesis/degradation</keyword>